<dbReference type="EnsemblMetazoa" id="G27664.3">
    <property type="protein sequence ID" value="G27664.3:cds"/>
    <property type="gene ID" value="G27664"/>
</dbReference>
<dbReference type="EnsemblMetazoa" id="G27664.6">
    <property type="protein sequence ID" value="G27664.6:cds"/>
    <property type="gene ID" value="G27664"/>
</dbReference>
<dbReference type="Proteomes" id="UP000005408">
    <property type="component" value="Unassembled WGS sequence"/>
</dbReference>
<evidence type="ECO:0000313" key="2">
    <source>
        <dbReference type="Proteomes" id="UP000005408"/>
    </source>
</evidence>
<evidence type="ECO:0000313" key="1">
    <source>
        <dbReference type="EnsemblMetazoa" id="G27664.3:cds"/>
    </source>
</evidence>
<keyword evidence="2" id="KW-1185">Reference proteome</keyword>
<name>A0A8W8LIL0_MAGGI</name>
<dbReference type="EnsemblMetazoa" id="G27664.1">
    <property type="protein sequence ID" value="G27664.1:cds"/>
    <property type="gene ID" value="G27664"/>
</dbReference>
<dbReference type="AlphaFoldDB" id="A0A8W8LIL0"/>
<dbReference type="Pfam" id="PF17653">
    <property type="entry name" value="DUF5522"/>
    <property type="match status" value="1"/>
</dbReference>
<dbReference type="PANTHER" id="PTHR21037">
    <property type="entry name" value="39S RIBOSOMAL PROTEIN L14, MITOCHONDRIAL"/>
    <property type="match status" value="1"/>
</dbReference>
<protein>
    <submittedName>
        <fullName evidence="1">Uncharacterized protein</fullName>
    </submittedName>
</protein>
<organism evidence="1 2">
    <name type="scientific">Magallana gigas</name>
    <name type="common">Pacific oyster</name>
    <name type="synonym">Crassostrea gigas</name>
    <dbReference type="NCBI Taxonomy" id="29159"/>
    <lineage>
        <taxon>Eukaryota</taxon>
        <taxon>Metazoa</taxon>
        <taxon>Spiralia</taxon>
        <taxon>Lophotrochozoa</taxon>
        <taxon>Mollusca</taxon>
        <taxon>Bivalvia</taxon>
        <taxon>Autobranchia</taxon>
        <taxon>Pteriomorphia</taxon>
        <taxon>Ostreida</taxon>
        <taxon>Ostreoidea</taxon>
        <taxon>Ostreidae</taxon>
        <taxon>Magallana</taxon>
    </lineage>
</organism>
<proteinExistence type="predicted"/>
<reference evidence="1" key="1">
    <citation type="submission" date="2022-08" db="UniProtKB">
        <authorList>
            <consortium name="EnsemblMetazoa"/>
        </authorList>
    </citation>
    <scope>IDENTIFICATION</scope>
    <source>
        <strain evidence="1">05x7-T-G4-1.051#20</strain>
    </source>
</reference>
<dbReference type="EnsemblMetazoa" id="G27664.2">
    <property type="protein sequence ID" value="G27664.2:cds"/>
    <property type="gene ID" value="G27664"/>
</dbReference>
<accession>A0A8W8LIL0</accession>
<sequence>MGILKRWYQSATRHTNLYKFCKRNQQVSYSFLKTLHYKSTQDIDLTSCDFGGIRNIHTESQSEMEAWEAMVDYSKLSETDLKIHQRHVAANKAGKLFYVDPQTGYQVMTRRAHLERGECCGNECRHCPYGRKNVPEEKRRKKFNSAFYI</sequence>
<dbReference type="InterPro" id="IPR040807">
    <property type="entry name" value="DUF5522"/>
</dbReference>
<dbReference type="PANTHER" id="PTHR21037:SF2">
    <property type="entry name" value="SIMILAR TO NOVEL PROTEIN"/>
    <property type="match status" value="1"/>
</dbReference>